<dbReference type="Pfam" id="PF00857">
    <property type="entry name" value="Isochorismatase"/>
    <property type="match status" value="1"/>
</dbReference>
<dbReference type="PANTHER" id="PTHR43540:SF1">
    <property type="entry name" value="ISOCHORISMATASE HYDROLASE"/>
    <property type="match status" value="1"/>
</dbReference>
<dbReference type="AlphaFoldDB" id="A0AAU7JN59"/>
<reference evidence="3" key="1">
    <citation type="submission" date="2024-05" db="EMBL/GenBank/DDBJ databases">
        <authorList>
            <person name="Kim S."/>
            <person name="Heo J."/>
            <person name="Choi H."/>
            <person name="Choi Y."/>
            <person name="Kwon S.-W."/>
            <person name="Kim Y."/>
        </authorList>
    </citation>
    <scope>NUCLEOTIDE SEQUENCE</scope>
    <source>
        <strain evidence="3">KACC 23698</strain>
    </source>
</reference>
<dbReference type="SUPFAM" id="SSF52499">
    <property type="entry name" value="Isochorismatase-like hydrolases"/>
    <property type="match status" value="1"/>
</dbReference>
<protein>
    <submittedName>
        <fullName evidence="3">Cysteine hydrolase family protein</fullName>
        <ecNumber evidence="3">3.-.-.-</ecNumber>
    </submittedName>
</protein>
<organism evidence="3">
    <name type="scientific">Alsobacter sp. KACC 23698</name>
    <dbReference type="NCBI Taxonomy" id="3149229"/>
    <lineage>
        <taxon>Bacteria</taxon>
        <taxon>Pseudomonadati</taxon>
        <taxon>Pseudomonadota</taxon>
        <taxon>Alphaproteobacteria</taxon>
        <taxon>Hyphomicrobiales</taxon>
        <taxon>Alsobacteraceae</taxon>
        <taxon>Alsobacter</taxon>
    </lineage>
</organism>
<keyword evidence="1 3" id="KW-0378">Hydrolase</keyword>
<dbReference type="InterPro" id="IPR036380">
    <property type="entry name" value="Isochorismatase-like_sf"/>
</dbReference>
<proteinExistence type="predicted"/>
<sequence length="188" mass="20447">MDPRSTALIVVDVQKAFQDWEETGAGRNNPDAVGNIAALLDGFRSARSPIFHIRHRGAAPDSLFQGSACDVIQEAEERNGEPVLWKTVNSAFIGTGLEEMLRRQGVRTVVICGATSNHCVETTTRMAGNLGFDARFVGDATWTFDRRGPDGRMHRAQDIQAMTEANLSGEFAEIVASRDVLRTLSGGI</sequence>
<evidence type="ECO:0000256" key="1">
    <source>
        <dbReference type="ARBA" id="ARBA00022801"/>
    </source>
</evidence>
<evidence type="ECO:0000313" key="3">
    <source>
        <dbReference type="EMBL" id="XBO41848.1"/>
    </source>
</evidence>
<accession>A0AAU7JN59</accession>
<dbReference type="InterPro" id="IPR000868">
    <property type="entry name" value="Isochorismatase-like_dom"/>
</dbReference>
<feature type="domain" description="Isochorismatase-like" evidence="2">
    <location>
        <begin position="6"/>
        <end position="157"/>
    </location>
</feature>
<dbReference type="CDD" id="cd01014">
    <property type="entry name" value="nicotinamidase_related"/>
    <property type="match status" value="1"/>
</dbReference>
<dbReference type="Gene3D" id="3.40.50.850">
    <property type="entry name" value="Isochorismatase-like"/>
    <property type="match status" value="1"/>
</dbReference>
<gene>
    <name evidence="3" type="ORF">ABEG18_22300</name>
</gene>
<dbReference type="InterPro" id="IPR050272">
    <property type="entry name" value="Isochorismatase-like_hydrls"/>
</dbReference>
<dbReference type="RefSeq" id="WP_406858682.1">
    <property type="nucleotide sequence ID" value="NZ_CP157484.1"/>
</dbReference>
<dbReference type="GO" id="GO:0016787">
    <property type="term" value="F:hydrolase activity"/>
    <property type="evidence" value="ECO:0007669"/>
    <property type="project" value="UniProtKB-KW"/>
</dbReference>
<name>A0AAU7JN59_9HYPH</name>
<dbReference type="EMBL" id="CP157484">
    <property type="protein sequence ID" value="XBO41848.1"/>
    <property type="molecule type" value="Genomic_DNA"/>
</dbReference>
<dbReference type="EC" id="3.-.-.-" evidence="3"/>
<evidence type="ECO:0000259" key="2">
    <source>
        <dbReference type="Pfam" id="PF00857"/>
    </source>
</evidence>
<dbReference type="PANTHER" id="PTHR43540">
    <property type="entry name" value="PEROXYUREIDOACRYLATE/UREIDOACRYLATE AMIDOHYDROLASE-RELATED"/>
    <property type="match status" value="1"/>
</dbReference>